<evidence type="ECO:0000313" key="2">
    <source>
        <dbReference type="EMBL" id="ORC93129.1"/>
    </source>
</evidence>
<dbReference type="InterPro" id="IPR004598">
    <property type="entry name" value="TFIIH_p52/Tfb2"/>
</dbReference>
<dbReference type="PANTHER" id="PTHR13152:SF0">
    <property type="entry name" value="GENERAL TRANSCRIPTION FACTOR IIH SUBUNIT 4"/>
    <property type="match status" value="1"/>
</dbReference>
<comment type="function">
    <text evidence="1">Component of the general transcription and DNA repair factor IIH (TFIIH) core complex which is involved in general and transcription-coupled nucleotide excision repair (NER) of damaged DNA.</text>
</comment>
<accession>A0A1X0P966</accession>
<comment type="subcellular location">
    <subcellularLocation>
        <location evidence="1">Nucleus</location>
    </subcellularLocation>
</comment>
<dbReference type="Proteomes" id="UP000192257">
    <property type="component" value="Unassembled WGS sequence"/>
</dbReference>
<dbReference type="GO" id="GO:0000439">
    <property type="term" value="C:transcription factor TFIIH core complex"/>
    <property type="evidence" value="ECO:0007669"/>
    <property type="project" value="InterPro"/>
</dbReference>
<keyword evidence="1" id="KW-0234">DNA repair</keyword>
<dbReference type="Pfam" id="PF03849">
    <property type="entry name" value="Tfb2"/>
    <property type="match status" value="1"/>
</dbReference>
<evidence type="ECO:0000313" key="3">
    <source>
        <dbReference type="Proteomes" id="UP000192257"/>
    </source>
</evidence>
<organism evidence="2 3">
    <name type="scientific">Trypanosoma theileri</name>
    <dbReference type="NCBI Taxonomy" id="67003"/>
    <lineage>
        <taxon>Eukaryota</taxon>
        <taxon>Discoba</taxon>
        <taxon>Euglenozoa</taxon>
        <taxon>Kinetoplastea</taxon>
        <taxon>Metakinetoplastina</taxon>
        <taxon>Trypanosomatida</taxon>
        <taxon>Trypanosomatidae</taxon>
        <taxon>Trypanosoma</taxon>
    </lineage>
</organism>
<dbReference type="GO" id="GO:0005675">
    <property type="term" value="C:transcription factor TFIIH holo complex"/>
    <property type="evidence" value="ECO:0007669"/>
    <property type="project" value="TreeGrafter"/>
</dbReference>
<keyword evidence="1" id="KW-0804">Transcription</keyword>
<dbReference type="AlphaFoldDB" id="A0A1X0P966"/>
<keyword evidence="1" id="KW-0805">Transcription regulation</keyword>
<dbReference type="GO" id="GO:0003690">
    <property type="term" value="F:double-stranded DNA binding"/>
    <property type="evidence" value="ECO:0007669"/>
    <property type="project" value="TreeGrafter"/>
</dbReference>
<keyword evidence="3" id="KW-1185">Reference proteome</keyword>
<sequence>MNPSFLDQLLGFPERETLLMDCPALAVFCFQEFVASMQNGRRVTDPILLDDEVRVLFSITSPAELTEKIFTAPQEGKSTHPFWSALRKSLECAWDPFPESSGNWCLSEVGGNARIYGPSMKRMPLANVSLQNALNTSRSILRMVTACALAGSIDPLGEKRGQPIASMLQYSRLIPPSPEVTGVTSEGLGFCMQSLQQQWWTLVSVALDRVLALTNKKGVTRSELWKLLAILFMLDTSKFVYLFPSKEKDLVAFHLLARLSEVGLVYPLMCNGLRCFVLSPHFHHALSWSTTAPLCTVALLNDEGGPSNRVRREDEDTIITETNFRLYAYTRNRDLLNILDQFAVKEAEVDNMIACYRVTRASFAAALRRGIRALDILRFLAVKAHPSMLKHYHNSNEGSSEELYTNVSNVGNRFLNASDTYIGGVIPQAFCDQLLTWERECRRLVFRHDLVLLRNLSATQREVIVDHLCRSGEGYAVVHQENGYMVVQRDTYNRVLAPLIPTD</sequence>
<protein>
    <recommendedName>
        <fullName evidence="1">General transcription factor IIH subunit 4</fullName>
    </recommendedName>
</protein>
<dbReference type="GeneID" id="39981553"/>
<dbReference type="GO" id="GO:0006289">
    <property type="term" value="P:nucleotide-excision repair"/>
    <property type="evidence" value="ECO:0007669"/>
    <property type="project" value="InterPro"/>
</dbReference>
<name>A0A1X0P966_9TRYP</name>
<reference evidence="2 3" key="1">
    <citation type="submission" date="2017-03" db="EMBL/GenBank/DDBJ databases">
        <title>An alternative strategy for trypanosome survival in the mammalian bloodstream revealed through genome and transcriptome analysis of the ubiquitous bovine parasite Trypanosoma (Megatrypanum) theileri.</title>
        <authorList>
            <person name="Kelly S."/>
            <person name="Ivens A."/>
            <person name="Mott A."/>
            <person name="O'Neill E."/>
            <person name="Emms D."/>
            <person name="Macleod O."/>
            <person name="Voorheis P."/>
            <person name="Matthews J."/>
            <person name="Matthews K."/>
            <person name="Carrington M."/>
        </authorList>
    </citation>
    <scope>NUCLEOTIDE SEQUENCE [LARGE SCALE GENOMIC DNA]</scope>
    <source>
        <strain evidence="2">Edinburgh</strain>
    </source>
</reference>
<dbReference type="OrthoDB" id="364513at2759"/>
<proteinExistence type="inferred from homology"/>
<dbReference type="RefSeq" id="XP_028887195.1">
    <property type="nucleotide sequence ID" value="XM_029021773.1"/>
</dbReference>
<evidence type="ECO:0000256" key="1">
    <source>
        <dbReference type="RuleBase" id="RU364024"/>
    </source>
</evidence>
<dbReference type="GO" id="GO:0001671">
    <property type="term" value="F:ATPase activator activity"/>
    <property type="evidence" value="ECO:0007669"/>
    <property type="project" value="InterPro"/>
</dbReference>
<comment type="caution">
    <text evidence="2">The sequence shown here is derived from an EMBL/GenBank/DDBJ whole genome shotgun (WGS) entry which is preliminary data.</text>
</comment>
<gene>
    <name evidence="2" type="ORF">TM35_000024550</name>
</gene>
<keyword evidence="1" id="KW-0539">Nucleus</keyword>
<keyword evidence="1" id="KW-0227">DNA damage</keyword>
<comment type="similarity">
    <text evidence="1">Belongs to the TFB2 family.</text>
</comment>
<dbReference type="STRING" id="67003.A0A1X0P966"/>
<dbReference type="VEuPathDB" id="TriTrypDB:TM35_000024550"/>
<dbReference type="EMBL" id="NBCO01000002">
    <property type="protein sequence ID" value="ORC93129.1"/>
    <property type="molecule type" value="Genomic_DNA"/>
</dbReference>
<dbReference type="PANTHER" id="PTHR13152">
    <property type="entry name" value="TFIIH, POLYPEPTIDE 4"/>
    <property type="match status" value="1"/>
</dbReference>